<dbReference type="Proteomes" id="UP000266385">
    <property type="component" value="Unassembled WGS sequence"/>
</dbReference>
<dbReference type="Gene3D" id="3.20.20.370">
    <property type="entry name" value="Glycoside hydrolase/deacetylase"/>
    <property type="match status" value="1"/>
</dbReference>
<proteinExistence type="inferred from homology"/>
<evidence type="ECO:0000313" key="9">
    <source>
        <dbReference type="Proteomes" id="UP000266385"/>
    </source>
</evidence>
<organism evidence="8 9">
    <name type="scientific">Henriciella mobilis</name>
    <dbReference type="NCBI Taxonomy" id="2305467"/>
    <lineage>
        <taxon>Bacteria</taxon>
        <taxon>Pseudomonadati</taxon>
        <taxon>Pseudomonadota</taxon>
        <taxon>Alphaproteobacteria</taxon>
        <taxon>Hyphomonadales</taxon>
        <taxon>Hyphomonadaceae</taxon>
        <taxon>Henriciella</taxon>
    </lineage>
</organism>
<dbReference type="InterPro" id="IPR002509">
    <property type="entry name" value="NODB_dom"/>
</dbReference>
<dbReference type="GO" id="GO:0005975">
    <property type="term" value="P:carbohydrate metabolic process"/>
    <property type="evidence" value="ECO:0007669"/>
    <property type="project" value="InterPro"/>
</dbReference>
<evidence type="ECO:0000256" key="5">
    <source>
        <dbReference type="ARBA" id="ARBA00022801"/>
    </source>
</evidence>
<dbReference type="OrthoDB" id="5291101at2"/>
<dbReference type="Pfam" id="PF01522">
    <property type="entry name" value="Polysacc_deac_1"/>
    <property type="match status" value="1"/>
</dbReference>
<comment type="caution">
    <text evidence="8">The sequence shown here is derived from an EMBL/GenBank/DDBJ whole genome shotgun (WGS) entry which is preliminary data.</text>
</comment>
<feature type="domain" description="NodB homology" evidence="7">
    <location>
        <begin position="1"/>
        <end position="188"/>
    </location>
</feature>
<dbReference type="GO" id="GO:0046872">
    <property type="term" value="F:metal ion binding"/>
    <property type="evidence" value="ECO:0007669"/>
    <property type="project" value="UniProtKB-KW"/>
</dbReference>
<evidence type="ECO:0000256" key="6">
    <source>
        <dbReference type="ARBA" id="ARBA00032976"/>
    </source>
</evidence>
<dbReference type="PANTHER" id="PTHR10587:SF133">
    <property type="entry name" value="CHITIN DEACETYLASE 1-RELATED"/>
    <property type="match status" value="1"/>
</dbReference>
<dbReference type="RefSeq" id="WP_119374817.1">
    <property type="nucleotide sequence ID" value="NZ_QWFX01000005.1"/>
</dbReference>
<keyword evidence="4" id="KW-0479">Metal-binding</keyword>
<dbReference type="GO" id="GO:0016020">
    <property type="term" value="C:membrane"/>
    <property type="evidence" value="ECO:0007669"/>
    <property type="project" value="TreeGrafter"/>
</dbReference>
<evidence type="ECO:0000259" key="7">
    <source>
        <dbReference type="PROSITE" id="PS51677"/>
    </source>
</evidence>
<name>A0A399RM34_9PROT</name>
<dbReference type="PANTHER" id="PTHR10587">
    <property type="entry name" value="GLYCOSYL TRANSFERASE-RELATED"/>
    <property type="match status" value="1"/>
</dbReference>
<evidence type="ECO:0000256" key="4">
    <source>
        <dbReference type="ARBA" id="ARBA00022723"/>
    </source>
</evidence>
<protein>
    <recommendedName>
        <fullName evidence="3">Chitooligosaccharide deacetylase</fullName>
    </recommendedName>
    <alternativeName>
        <fullName evidence="6">Nodulation protein B</fullName>
    </alternativeName>
</protein>
<dbReference type="InterPro" id="IPR050248">
    <property type="entry name" value="Polysacc_deacetylase_ArnD"/>
</dbReference>
<dbReference type="EMBL" id="QWFX01000005">
    <property type="protein sequence ID" value="RIJ32736.1"/>
    <property type="molecule type" value="Genomic_DNA"/>
</dbReference>
<evidence type="ECO:0000256" key="1">
    <source>
        <dbReference type="ARBA" id="ARBA00003236"/>
    </source>
</evidence>
<evidence type="ECO:0000256" key="2">
    <source>
        <dbReference type="ARBA" id="ARBA00010973"/>
    </source>
</evidence>
<gene>
    <name evidence="8" type="ORF">D1223_02485</name>
</gene>
<comment type="function">
    <text evidence="1">Is involved in generating a small heat-stable compound (Nod), an acylated oligomer of N-acetylglucosamine, that stimulates mitosis in various plant protoplasts.</text>
</comment>
<dbReference type="AlphaFoldDB" id="A0A399RM34"/>
<dbReference type="InterPro" id="IPR011330">
    <property type="entry name" value="Glyco_hydro/deAcase_b/a-brl"/>
</dbReference>
<evidence type="ECO:0000256" key="3">
    <source>
        <dbReference type="ARBA" id="ARBA00020071"/>
    </source>
</evidence>
<evidence type="ECO:0000313" key="8">
    <source>
        <dbReference type="EMBL" id="RIJ32736.1"/>
    </source>
</evidence>
<dbReference type="GO" id="GO:0016810">
    <property type="term" value="F:hydrolase activity, acting on carbon-nitrogen (but not peptide) bonds"/>
    <property type="evidence" value="ECO:0007669"/>
    <property type="project" value="InterPro"/>
</dbReference>
<dbReference type="PROSITE" id="PS51677">
    <property type="entry name" value="NODB"/>
    <property type="match status" value="1"/>
</dbReference>
<reference evidence="8 9" key="1">
    <citation type="submission" date="2018-08" db="EMBL/GenBank/DDBJ databases">
        <title>Henriciella mobilis sp. nov., isolated from seawater.</title>
        <authorList>
            <person name="Cheng H."/>
            <person name="Wu Y.-H."/>
            <person name="Xu X.-W."/>
            <person name="Guo L.-L."/>
        </authorList>
    </citation>
    <scope>NUCLEOTIDE SEQUENCE [LARGE SCALE GENOMIC DNA]</scope>
    <source>
        <strain evidence="8 9">JN25</strain>
    </source>
</reference>
<dbReference type="CDD" id="cd10917">
    <property type="entry name" value="CE4_NodB_like_6s_7s"/>
    <property type="match status" value="1"/>
</dbReference>
<comment type="similarity">
    <text evidence="2">Belongs to the polysaccharide deacetylase family.</text>
</comment>
<sequence length="214" mass="23783">MDVTLTIDNGPYPDVTPGVLDTLSANDVKATFFTIGARLDDQRCFDVAQRAHDEGHIVANHTFRHDTLQGDHVSDEAAIEDIALAQERLDRMGATHRLFRPYAAMGQISDRLLRPATAKYLCENGYSCALWNSVPRDWEHPEDWDQIALADVQTRESSVIVVHDFPTGAMARLGAFIEGVRELGGRFTTSFPEICMPIRKGVADARIASLMRVT</sequence>
<dbReference type="SUPFAM" id="SSF88713">
    <property type="entry name" value="Glycoside hydrolase/deacetylase"/>
    <property type="match status" value="1"/>
</dbReference>
<keyword evidence="5" id="KW-0378">Hydrolase</keyword>
<keyword evidence="9" id="KW-1185">Reference proteome</keyword>
<accession>A0A399RM34</accession>